<dbReference type="Gene3D" id="2.10.25.10">
    <property type="entry name" value="Laminin"/>
    <property type="match status" value="1"/>
</dbReference>
<keyword evidence="2" id="KW-0472">Membrane</keyword>
<reference evidence="4" key="1">
    <citation type="submission" date="2022-08" db="EMBL/GenBank/DDBJ databases">
        <title>Genome sequencing of akame (Lates japonicus).</title>
        <authorList>
            <person name="Hashiguchi Y."/>
            <person name="Takahashi H."/>
        </authorList>
    </citation>
    <scope>NUCLEOTIDE SEQUENCE</scope>
    <source>
        <strain evidence="4">Kochi</strain>
    </source>
</reference>
<dbReference type="PROSITE" id="PS50026">
    <property type="entry name" value="EGF_3"/>
    <property type="match status" value="1"/>
</dbReference>
<comment type="caution">
    <text evidence="1">Lacks conserved residue(s) required for the propagation of feature annotation.</text>
</comment>
<dbReference type="EMBL" id="BRZM01000271">
    <property type="protein sequence ID" value="GLD69776.1"/>
    <property type="molecule type" value="Genomic_DNA"/>
</dbReference>
<feature type="transmembrane region" description="Helical" evidence="2">
    <location>
        <begin position="97"/>
        <end position="120"/>
    </location>
</feature>
<dbReference type="InterPro" id="IPR025615">
    <property type="entry name" value="TILa_dom"/>
</dbReference>
<feature type="domain" description="EGF-like" evidence="3">
    <location>
        <begin position="45"/>
        <end position="82"/>
    </location>
</feature>
<accession>A0AAD3NBA0</accession>
<dbReference type="FunFam" id="2.10.25.10:FF:000602">
    <property type="entry name" value="Notch receptor protein"/>
    <property type="match status" value="1"/>
</dbReference>
<dbReference type="SUPFAM" id="SSF57196">
    <property type="entry name" value="EGF/Laminin"/>
    <property type="match status" value="1"/>
</dbReference>
<keyword evidence="2" id="KW-0812">Transmembrane</keyword>
<evidence type="ECO:0000313" key="5">
    <source>
        <dbReference type="EMBL" id="GLD69789.1"/>
    </source>
</evidence>
<comment type="caution">
    <text evidence="4">The sequence shown here is derived from an EMBL/GenBank/DDBJ whole genome shotgun (WGS) entry which is preliminary data.</text>
</comment>
<dbReference type="Proteomes" id="UP001279410">
    <property type="component" value="Unassembled WGS sequence"/>
</dbReference>
<keyword evidence="6" id="KW-1185">Reference proteome</keyword>
<dbReference type="SMART" id="SM00181">
    <property type="entry name" value="EGF"/>
    <property type="match status" value="1"/>
</dbReference>
<evidence type="ECO:0000313" key="6">
    <source>
        <dbReference type="Proteomes" id="UP001279410"/>
    </source>
</evidence>
<proteinExistence type="predicted"/>
<dbReference type="Pfam" id="PF00008">
    <property type="entry name" value="EGF"/>
    <property type="match status" value="1"/>
</dbReference>
<keyword evidence="1" id="KW-0245">EGF-like domain</keyword>
<keyword evidence="2" id="KW-1133">Transmembrane helix</keyword>
<dbReference type="EMBL" id="BRZM01000272">
    <property type="protein sequence ID" value="GLD69789.1"/>
    <property type="molecule type" value="Genomic_DNA"/>
</dbReference>
<evidence type="ECO:0000259" key="3">
    <source>
        <dbReference type="PROSITE" id="PS50026"/>
    </source>
</evidence>
<evidence type="ECO:0000256" key="1">
    <source>
        <dbReference type="PROSITE-ProRule" id="PRU00076"/>
    </source>
</evidence>
<dbReference type="PRINTS" id="PR00010">
    <property type="entry name" value="EGFBLOOD"/>
</dbReference>
<evidence type="ECO:0000256" key="2">
    <source>
        <dbReference type="SAM" id="Phobius"/>
    </source>
</evidence>
<sequence>LKEKFVTEDCSQLCECTSTGVVCQPKTCQDGYVCTIYDFKRDCYRASPCLSYPCLNGGTCKEVSNNMYTCQCAEGYEGTNCEVEITSPPSGGLETKWIILIAVLVSVTVIIIVTTIVCVCKSKAKKKKCEEKKFSMKSTSVPYTNMSDENDKVTKM</sequence>
<dbReference type="AlphaFoldDB" id="A0AAD3NBA0"/>
<organism evidence="4 6">
    <name type="scientific">Lates japonicus</name>
    <name type="common">Japanese lates</name>
    <dbReference type="NCBI Taxonomy" id="270547"/>
    <lineage>
        <taxon>Eukaryota</taxon>
        <taxon>Metazoa</taxon>
        <taxon>Chordata</taxon>
        <taxon>Craniata</taxon>
        <taxon>Vertebrata</taxon>
        <taxon>Euteleostomi</taxon>
        <taxon>Actinopterygii</taxon>
        <taxon>Neopterygii</taxon>
        <taxon>Teleostei</taxon>
        <taxon>Neoteleostei</taxon>
        <taxon>Acanthomorphata</taxon>
        <taxon>Carangaria</taxon>
        <taxon>Carangaria incertae sedis</taxon>
        <taxon>Centropomidae</taxon>
        <taxon>Lates</taxon>
    </lineage>
</organism>
<name>A0AAD3NBA0_LATJO</name>
<dbReference type="PROSITE" id="PS00022">
    <property type="entry name" value="EGF_1"/>
    <property type="match status" value="1"/>
</dbReference>
<keyword evidence="1" id="KW-1015">Disulfide bond</keyword>
<gene>
    <name evidence="4" type="ORF">AKAME5_002109300</name>
    <name evidence="5" type="ORF">AKAME5_002110600</name>
</gene>
<feature type="disulfide bond" evidence="1">
    <location>
        <begin position="72"/>
        <end position="81"/>
    </location>
</feature>
<dbReference type="CDD" id="cd00054">
    <property type="entry name" value="EGF_CA"/>
    <property type="match status" value="1"/>
</dbReference>
<feature type="non-terminal residue" evidence="4">
    <location>
        <position position="1"/>
    </location>
</feature>
<dbReference type="InterPro" id="IPR000742">
    <property type="entry name" value="EGF"/>
</dbReference>
<dbReference type="Pfam" id="PF12714">
    <property type="entry name" value="TILa"/>
    <property type="match status" value="1"/>
</dbReference>
<dbReference type="PROSITE" id="PS01186">
    <property type="entry name" value="EGF_2"/>
    <property type="match status" value="1"/>
</dbReference>
<protein>
    <submittedName>
        <fullName evidence="4">Zonadhesin-like isoform X1</fullName>
    </submittedName>
</protein>
<evidence type="ECO:0000313" key="4">
    <source>
        <dbReference type="EMBL" id="GLD69776.1"/>
    </source>
</evidence>